<accession>A0A0F5J8I4</accession>
<dbReference type="Pfam" id="PF07980">
    <property type="entry name" value="SusD_RagB"/>
    <property type="match status" value="1"/>
</dbReference>
<protein>
    <recommendedName>
        <fullName evidence="11">RagB/SusD domain-containing protein</fullName>
    </recommendedName>
</protein>
<evidence type="ECO:0000256" key="2">
    <source>
        <dbReference type="ARBA" id="ARBA00006275"/>
    </source>
</evidence>
<gene>
    <name evidence="9" type="ORF">HMPREF1536_03604</name>
</gene>
<evidence type="ECO:0000256" key="4">
    <source>
        <dbReference type="ARBA" id="ARBA00023136"/>
    </source>
</evidence>
<dbReference type="RefSeq" id="WP_028726745.1">
    <property type="nucleotide sequence ID" value="NZ_AUAE01000010.1"/>
</dbReference>
<dbReference type="AlphaFoldDB" id="A0A0F5J8I4"/>
<dbReference type="InterPro" id="IPR033985">
    <property type="entry name" value="SusD-like_N"/>
</dbReference>
<evidence type="ECO:0000256" key="3">
    <source>
        <dbReference type="ARBA" id="ARBA00022729"/>
    </source>
</evidence>
<dbReference type="EMBL" id="AQHW01000017">
    <property type="protein sequence ID" value="KKB54023.1"/>
    <property type="molecule type" value="Genomic_DNA"/>
</dbReference>
<keyword evidence="4" id="KW-0472">Membrane</keyword>
<evidence type="ECO:0000256" key="6">
    <source>
        <dbReference type="SAM" id="SignalP"/>
    </source>
</evidence>
<evidence type="ECO:0000313" key="9">
    <source>
        <dbReference type="EMBL" id="KKB54023.1"/>
    </source>
</evidence>
<comment type="similarity">
    <text evidence="2">Belongs to the SusD family.</text>
</comment>
<sequence length="681" mass="77073">MKYIKNNIIIACMAVGMLSLGACNDFLDREPLDKVTAESYLKSEGDLAAFAIKQYEILPNVVNQYSVGPIGLGDDHTDNQAKANGELKYWQPGQWRVREKEEKEELKDQEWSFYRIRAFNFFFQQVLPKYEAGEIQGVKANIDQYIGEVYFLRAYEYFKRLKMFGDFPIVTDVLVDEREMLVAASQRQPRNKVARFILEDLDKAIGLLSNDIGNKNRITRDAALLFKSRVALYEASFETYHRGTPRVPGEAGWPGAMMEYNSGFSIDLNQEITFFTDQAMAAAKEVADKITLTSNSGQNTPNTGQTAGWNPYFEMFAAMDMSSYSEVIMWHSFDAGVNVGNAIMKYALTSGSNTGLTRGFVESFLMKNGLPIYASGSNYSKIDSTLDLVKKDRDGRLQLFLASEHSIRSVYTDADTSKYLGVPNIIDITEQRKVTGYTALKGVNYSYDADNLPSGTSEESGAIIFRGVEAYLNYIEASCLKNGGNSIDGTARSYWKAIRERAGVDTDIDKTIAATNLSMENDWGVYSGGVAVSSIMYNIRRERRCEFMWEGMRWDDLIRWRALDQVKDYIIEGCNFWDNMYKAERFFDKAANESKLVPAGTPGKVANVSSKEKSGKYLRPYQVVENNNGLYNGYNWMKANYLHPICITHLRISANDQNNVTTSPIYQNPYWPIEPNQSQLE</sequence>
<evidence type="ECO:0008006" key="11">
    <source>
        <dbReference type="Google" id="ProtNLM"/>
    </source>
</evidence>
<feature type="domain" description="RagB/SusD" evidence="7">
    <location>
        <begin position="340"/>
        <end position="636"/>
    </location>
</feature>
<dbReference type="PROSITE" id="PS51257">
    <property type="entry name" value="PROKAR_LIPOPROTEIN"/>
    <property type="match status" value="1"/>
</dbReference>
<dbReference type="PATRIC" id="fig|1203610.3.peg.3674"/>
<evidence type="ECO:0000256" key="1">
    <source>
        <dbReference type="ARBA" id="ARBA00004442"/>
    </source>
</evidence>
<comment type="subcellular location">
    <subcellularLocation>
        <location evidence="1">Cell outer membrane</location>
    </subcellularLocation>
</comment>
<dbReference type="InterPro" id="IPR011990">
    <property type="entry name" value="TPR-like_helical_dom_sf"/>
</dbReference>
<dbReference type="STRING" id="1203610.HMPREF1536_03604"/>
<dbReference type="InterPro" id="IPR012944">
    <property type="entry name" value="SusD_RagB_dom"/>
</dbReference>
<evidence type="ECO:0000313" key="10">
    <source>
        <dbReference type="Proteomes" id="UP000033035"/>
    </source>
</evidence>
<dbReference type="Pfam" id="PF14322">
    <property type="entry name" value="SusD-like_3"/>
    <property type="match status" value="1"/>
</dbReference>
<feature type="domain" description="SusD-like N-terminal" evidence="8">
    <location>
        <begin position="25"/>
        <end position="232"/>
    </location>
</feature>
<dbReference type="Proteomes" id="UP000033035">
    <property type="component" value="Unassembled WGS sequence"/>
</dbReference>
<keyword evidence="5" id="KW-0998">Cell outer membrane</keyword>
<evidence type="ECO:0000256" key="5">
    <source>
        <dbReference type="ARBA" id="ARBA00023237"/>
    </source>
</evidence>
<dbReference type="GO" id="GO:0009279">
    <property type="term" value="C:cell outer membrane"/>
    <property type="evidence" value="ECO:0007669"/>
    <property type="project" value="UniProtKB-SubCell"/>
</dbReference>
<name>A0A0F5J8I4_9BACT</name>
<reference evidence="9 10" key="1">
    <citation type="submission" date="2013-04" db="EMBL/GenBank/DDBJ databases">
        <title>The Genome Sequence of Parabacteroides gordonii DSM 23371.</title>
        <authorList>
            <consortium name="The Broad Institute Genomics Platform"/>
            <person name="Earl A."/>
            <person name="Ward D."/>
            <person name="Feldgarden M."/>
            <person name="Gevers D."/>
            <person name="Martens E."/>
            <person name="Sakamoto M."/>
            <person name="Benno Y."/>
            <person name="Suzuki N."/>
            <person name="Matsunaga N."/>
            <person name="Koshihara K."/>
            <person name="Seki M."/>
            <person name="Komiya H."/>
            <person name="Walker B."/>
            <person name="Young S."/>
            <person name="Zeng Q."/>
            <person name="Gargeya S."/>
            <person name="Fitzgerald M."/>
            <person name="Haas B."/>
            <person name="Abouelleil A."/>
            <person name="Allen A.W."/>
            <person name="Alvarado L."/>
            <person name="Arachchi H.M."/>
            <person name="Berlin A.M."/>
            <person name="Chapman S.B."/>
            <person name="Gainer-Dewar J."/>
            <person name="Goldberg J."/>
            <person name="Griggs A."/>
            <person name="Gujja S."/>
            <person name="Hansen M."/>
            <person name="Howarth C."/>
            <person name="Imamovic A."/>
            <person name="Ireland A."/>
            <person name="Larimer J."/>
            <person name="McCowan C."/>
            <person name="Murphy C."/>
            <person name="Pearson M."/>
            <person name="Poon T.W."/>
            <person name="Priest M."/>
            <person name="Roberts A."/>
            <person name="Saif S."/>
            <person name="Shea T."/>
            <person name="Sisk P."/>
            <person name="Sykes S."/>
            <person name="Wortman J."/>
            <person name="Nusbaum C."/>
            <person name="Birren B."/>
        </authorList>
    </citation>
    <scope>NUCLEOTIDE SEQUENCE [LARGE SCALE GENOMIC DNA]</scope>
    <source>
        <strain evidence="9 10">MS-1</strain>
    </source>
</reference>
<dbReference type="Gene3D" id="1.25.40.390">
    <property type="match status" value="1"/>
</dbReference>
<evidence type="ECO:0000259" key="8">
    <source>
        <dbReference type="Pfam" id="PF14322"/>
    </source>
</evidence>
<evidence type="ECO:0000259" key="7">
    <source>
        <dbReference type="Pfam" id="PF07980"/>
    </source>
</evidence>
<keyword evidence="10" id="KW-1185">Reference proteome</keyword>
<feature type="chain" id="PRO_5002489808" description="RagB/SusD domain-containing protein" evidence="6">
    <location>
        <begin position="22"/>
        <end position="681"/>
    </location>
</feature>
<keyword evidence="3 6" id="KW-0732">Signal</keyword>
<dbReference type="HOGENOM" id="CLU_015553_0_1_10"/>
<dbReference type="SUPFAM" id="SSF48452">
    <property type="entry name" value="TPR-like"/>
    <property type="match status" value="1"/>
</dbReference>
<proteinExistence type="inferred from homology"/>
<comment type="caution">
    <text evidence="9">The sequence shown here is derived from an EMBL/GenBank/DDBJ whole genome shotgun (WGS) entry which is preliminary data.</text>
</comment>
<feature type="signal peptide" evidence="6">
    <location>
        <begin position="1"/>
        <end position="21"/>
    </location>
</feature>
<organism evidence="9 10">
    <name type="scientific">Parabacteroides gordonii MS-1 = DSM 23371</name>
    <dbReference type="NCBI Taxonomy" id="1203610"/>
    <lineage>
        <taxon>Bacteria</taxon>
        <taxon>Pseudomonadati</taxon>
        <taxon>Bacteroidota</taxon>
        <taxon>Bacteroidia</taxon>
        <taxon>Bacteroidales</taxon>
        <taxon>Tannerellaceae</taxon>
        <taxon>Parabacteroides</taxon>
    </lineage>
</organism>